<evidence type="ECO:0000313" key="4">
    <source>
        <dbReference type="Proteomes" id="UP000601789"/>
    </source>
</evidence>
<comment type="caution">
    <text evidence="3">The sequence shown here is derived from an EMBL/GenBank/DDBJ whole genome shotgun (WGS) entry which is preliminary data.</text>
</comment>
<feature type="domain" description="Chromosomal replication initiator DnaA C-terminal" evidence="2">
    <location>
        <begin position="88"/>
        <end position="156"/>
    </location>
</feature>
<dbReference type="Proteomes" id="UP000601789">
    <property type="component" value="Unassembled WGS sequence"/>
</dbReference>
<gene>
    <name evidence="3" type="ORF">IOD40_06640</name>
</gene>
<reference evidence="3 4" key="1">
    <citation type="submission" date="2020-10" db="EMBL/GenBank/DDBJ databases">
        <title>Aquamicrobium zhengzhouensis sp. nov., a exopolysaccharide producing bacterium isolated from farmland soil.</title>
        <authorList>
            <person name="Wang X."/>
        </authorList>
    </citation>
    <scope>NUCLEOTIDE SEQUENCE [LARGE SCALE GENOMIC DNA]</scope>
    <source>
        <strain evidence="4">cd-1</strain>
    </source>
</reference>
<dbReference type="CDD" id="cd06571">
    <property type="entry name" value="Bac_DnaA_C"/>
    <property type="match status" value="1"/>
</dbReference>
<dbReference type="SUPFAM" id="SSF48295">
    <property type="entry name" value="TrpR-like"/>
    <property type="match status" value="1"/>
</dbReference>
<dbReference type="InterPro" id="IPR013159">
    <property type="entry name" value="DnaA_C"/>
</dbReference>
<evidence type="ECO:0000256" key="1">
    <source>
        <dbReference type="SAM" id="Coils"/>
    </source>
</evidence>
<protein>
    <recommendedName>
        <fullName evidence="2">Chromosomal replication initiator DnaA C-terminal domain-containing protein</fullName>
    </recommendedName>
</protein>
<feature type="coiled-coil region" evidence="1">
    <location>
        <begin position="28"/>
        <end position="69"/>
    </location>
</feature>
<evidence type="ECO:0000259" key="2">
    <source>
        <dbReference type="SMART" id="SM00760"/>
    </source>
</evidence>
<dbReference type="Pfam" id="PF08299">
    <property type="entry name" value="Bac_DnaA_C"/>
    <property type="match status" value="1"/>
</dbReference>
<sequence>MQEHDLAHHYRPGLNPDFVNRVKERKAAERKEREATILKAKLAEAERRRKELEAKIAQEKLLREQAIENEKKVIENYQVIVVHGVSRSSRDIIRETAKACRVSAEEMLGRSGQKKIVDARHLAMYRLRNERGLSLPHIGRIFGRDHSTVIHAIKKVEAKRKGVNGQCTSDLIAGAA</sequence>
<dbReference type="PROSITE" id="PS01008">
    <property type="entry name" value="DNAA"/>
    <property type="match status" value="1"/>
</dbReference>
<dbReference type="EMBL" id="JADGMQ010000003">
    <property type="protein sequence ID" value="MBI1620341.1"/>
    <property type="molecule type" value="Genomic_DNA"/>
</dbReference>
<dbReference type="SMART" id="SM00760">
    <property type="entry name" value="Bac_DnaA_C"/>
    <property type="match status" value="1"/>
</dbReference>
<dbReference type="InterPro" id="IPR018312">
    <property type="entry name" value="Chromosome_initiator_DnaA_CS"/>
</dbReference>
<keyword evidence="1" id="KW-0175">Coiled coil</keyword>
<dbReference type="Gene3D" id="1.10.1750.10">
    <property type="match status" value="1"/>
</dbReference>
<dbReference type="RefSeq" id="WP_198475605.1">
    <property type="nucleotide sequence ID" value="NZ_JADGMQ010000003.1"/>
</dbReference>
<evidence type="ECO:0000313" key="3">
    <source>
        <dbReference type="EMBL" id="MBI1620341.1"/>
    </source>
</evidence>
<organism evidence="3 4">
    <name type="scientific">Aquamicrobium zhengzhouense</name>
    <dbReference type="NCBI Taxonomy" id="2781738"/>
    <lineage>
        <taxon>Bacteria</taxon>
        <taxon>Pseudomonadati</taxon>
        <taxon>Pseudomonadota</taxon>
        <taxon>Alphaproteobacteria</taxon>
        <taxon>Hyphomicrobiales</taxon>
        <taxon>Phyllobacteriaceae</taxon>
        <taxon>Aquamicrobium</taxon>
    </lineage>
</organism>
<dbReference type="InterPro" id="IPR010921">
    <property type="entry name" value="Trp_repressor/repl_initiator"/>
</dbReference>
<keyword evidence="4" id="KW-1185">Reference proteome</keyword>
<dbReference type="PANTHER" id="PTHR30050">
    <property type="entry name" value="CHROMOSOMAL REPLICATION INITIATOR PROTEIN DNAA"/>
    <property type="match status" value="1"/>
</dbReference>
<accession>A0ABS0SAS7</accession>
<name>A0ABS0SAS7_9HYPH</name>
<proteinExistence type="predicted"/>
<dbReference type="PANTHER" id="PTHR30050:SF4">
    <property type="entry name" value="ATP-BINDING PROTEIN RV3427C IN INSERTION SEQUENCE-RELATED"/>
    <property type="match status" value="1"/>
</dbReference>